<dbReference type="GO" id="GO:0005096">
    <property type="term" value="F:GTPase activator activity"/>
    <property type="evidence" value="ECO:0007669"/>
    <property type="project" value="InterPro"/>
</dbReference>
<dbReference type="InterPro" id="IPR051718">
    <property type="entry name" value="ARF_GTPase-activating"/>
</dbReference>
<dbReference type="Proteomes" id="UP000001072">
    <property type="component" value="Unassembled WGS sequence"/>
</dbReference>
<dbReference type="FunFam" id="1.10.220.150:FF:000026">
    <property type="entry name" value="GTPase activating protein for Arf, putative"/>
    <property type="match status" value="1"/>
</dbReference>
<feature type="region of interest" description="Disordered" evidence="2">
    <location>
        <begin position="86"/>
        <end position="114"/>
    </location>
</feature>
<feature type="region of interest" description="Disordered" evidence="2">
    <location>
        <begin position="397"/>
        <end position="417"/>
    </location>
</feature>
<feature type="compositionally biased region" description="Polar residues" evidence="2">
    <location>
        <begin position="397"/>
        <end position="412"/>
    </location>
</feature>
<dbReference type="Pfam" id="PF01412">
    <property type="entry name" value="ArfGap"/>
    <property type="match status" value="1"/>
</dbReference>
<feature type="region of interest" description="Disordered" evidence="2">
    <location>
        <begin position="130"/>
        <end position="196"/>
    </location>
</feature>
<gene>
    <name evidence="4" type="ORF">MELLADRAFT_76352</name>
</gene>
<dbReference type="GO" id="GO:0005737">
    <property type="term" value="C:cytoplasm"/>
    <property type="evidence" value="ECO:0007669"/>
    <property type="project" value="TreeGrafter"/>
</dbReference>
<name>F4R4F2_MELLP</name>
<dbReference type="EMBL" id="GL883090">
    <property type="protein sequence ID" value="EGG13012.1"/>
    <property type="molecule type" value="Genomic_DNA"/>
</dbReference>
<dbReference type="InterPro" id="IPR038508">
    <property type="entry name" value="ArfGAP_dom_sf"/>
</dbReference>
<keyword evidence="1" id="KW-0862">Zinc</keyword>
<evidence type="ECO:0000259" key="3">
    <source>
        <dbReference type="PROSITE" id="PS50115"/>
    </source>
</evidence>
<dbReference type="GeneID" id="18932767"/>
<keyword evidence="1" id="KW-0479">Metal-binding</keyword>
<dbReference type="VEuPathDB" id="FungiDB:MELLADRAFT_76352"/>
<dbReference type="InterPro" id="IPR001164">
    <property type="entry name" value="ArfGAP_dom"/>
</dbReference>
<dbReference type="RefSeq" id="XP_007403950.1">
    <property type="nucleotide sequence ID" value="XM_007403888.1"/>
</dbReference>
<keyword evidence="5" id="KW-1185">Reference proteome</keyword>
<dbReference type="PANTHER" id="PTHR45705">
    <property type="entry name" value="FI20236P1"/>
    <property type="match status" value="1"/>
</dbReference>
<feature type="region of interest" description="Disordered" evidence="2">
    <location>
        <begin position="430"/>
        <end position="459"/>
    </location>
</feature>
<feature type="domain" description="Arf-GAP" evidence="3">
    <location>
        <begin position="14"/>
        <end position="137"/>
    </location>
</feature>
<accession>F4R4F2</accession>
<dbReference type="InterPro" id="IPR037278">
    <property type="entry name" value="ARFGAP/RecO"/>
</dbReference>
<sequence>MSSGLSKAAIERHQRLVLDLLKQPGNEVCADCRTRNPRWASWNLGIFICVKCAGIHRKMGTHISKVKSLTLDSWTKEQVERMRSTGNIKANMQWNPNSAKNPPPTDLEESERDSQLERFIRKKYESAQFTKSDTTMSPIEATPRLPSTIIPPISRPHLPSSLEVSLPTRSSSAVGRRSVTSQVHSKPPTHQGVDPNTAYRHIPTSSSAPLLPPIRPSTAPIPNAMRAEPVPPLPAFPSMMSLSSITNGGSSNLPPMHANQNHSIYQQGLPPVVSNSSTIRKDGIWGDLMELQNPTNTSHTISSQAPSVVASMPSMWPTSAMPPIPHSAPSYMTPQSTTPMNPMSYTSPTNAFNNISSQVASNHNPFTSALGPTSLPNMTSTTATSITPSHNAFNMSNFLPPHLSSQTRTTNPFLGPVGLPTAQNNVFTSNNPFAPSVAQPHTIQSNGSSYPSMQQPTHHFQQPLMQAAAPSNLAYQHSYPSAQIPHHHTQQQSSPFGSSLM</sequence>
<dbReference type="KEGG" id="mlr:MELLADRAFT_76352"/>
<proteinExistence type="predicted"/>
<dbReference type="SMART" id="SM00105">
    <property type="entry name" value="ArfGap"/>
    <property type="match status" value="1"/>
</dbReference>
<dbReference type="FunCoup" id="F4R4F2">
    <property type="interactions" value="272"/>
</dbReference>
<organism evidence="5">
    <name type="scientific">Melampsora larici-populina (strain 98AG31 / pathotype 3-4-7)</name>
    <name type="common">Poplar leaf rust fungus</name>
    <dbReference type="NCBI Taxonomy" id="747676"/>
    <lineage>
        <taxon>Eukaryota</taxon>
        <taxon>Fungi</taxon>
        <taxon>Dikarya</taxon>
        <taxon>Basidiomycota</taxon>
        <taxon>Pucciniomycotina</taxon>
        <taxon>Pucciniomycetes</taxon>
        <taxon>Pucciniales</taxon>
        <taxon>Melampsoraceae</taxon>
        <taxon>Melampsora</taxon>
    </lineage>
</organism>
<feature type="compositionally biased region" description="Polar residues" evidence="2">
    <location>
        <begin position="86"/>
        <end position="100"/>
    </location>
</feature>
<dbReference type="OrthoDB" id="10266696at2759"/>
<dbReference type="CDD" id="cd08204">
    <property type="entry name" value="ArfGap"/>
    <property type="match status" value="1"/>
</dbReference>
<evidence type="ECO:0000313" key="5">
    <source>
        <dbReference type="Proteomes" id="UP000001072"/>
    </source>
</evidence>
<dbReference type="PRINTS" id="PR00405">
    <property type="entry name" value="REVINTRACTNG"/>
</dbReference>
<reference evidence="5" key="1">
    <citation type="journal article" date="2011" name="Proc. Natl. Acad. Sci. U.S.A.">
        <title>Obligate biotrophy features unraveled by the genomic analysis of rust fungi.</title>
        <authorList>
            <person name="Duplessis S."/>
            <person name="Cuomo C.A."/>
            <person name="Lin Y.-C."/>
            <person name="Aerts A."/>
            <person name="Tisserant E."/>
            <person name="Veneault-Fourrey C."/>
            <person name="Joly D.L."/>
            <person name="Hacquard S."/>
            <person name="Amselem J."/>
            <person name="Cantarel B.L."/>
            <person name="Chiu R."/>
            <person name="Coutinho P.M."/>
            <person name="Feau N."/>
            <person name="Field M."/>
            <person name="Frey P."/>
            <person name="Gelhaye E."/>
            <person name="Goldberg J."/>
            <person name="Grabherr M.G."/>
            <person name="Kodira C.D."/>
            <person name="Kohler A."/>
            <person name="Kuees U."/>
            <person name="Lindquist E.A."/>
            <person name="Lucas S.M."/>
            <person name="Mago R."/>
            <person name="Mauceli E."/>
            <person name="Morin E."/>
            <person name="Murat C."/>
            <person name="Pangilinan J.L."/>
            <person name="Park R."/>
            <person name="Pearson M."/>
            <person name="Quesneville H."/>
            <person name="Rouhier N."/>
            <person name="Sakthikumar S."/>
            <person name="Salamov A.A."/>
            <person name="Schmutz J."/>
            <person name="Selles B."/>
            <person name="Shapiro H."/>
            <person name="Tanguay P."/>
            <person name="Tuskan G.A."/>
            <person name="Henrissat B."/>
            <person name="Van de Peer Y."/>
            <person name="Rouze P."/>
            <person name="Ellis J.G."/>
            <person name="Dodds P.N."/>
            <person name="Schein J.E."/>
            <person name="Zhong S."/>
            <person name="Hamelin R.C."/>
            <person name="Grigoriev I.V."/>
            <person name="Szabo L.J."/>
            <person name="Martin F."/>
        </authorList>
    </citation>
    <scope>NUCLEOTIDE SEQUENCE [LARGE SCALE GENOMIC DNA]</scope>
    <source>
        <strain evidence="5">98AG31 / pathotype 3-4-7</strain>
    </source>
</reference>
<evidence type="ECO:0000256" key="2">
    <source>
        <dbReference type="SAM" id="MobiDB-lite"/>
    </source>
</evidence>
<evidence type="ECO:0000313" key="4">
    <source>
        <dbReference type="EMBL" id="EGG13012.1"/>
    </source>
</evidence>
<evidence type="ECO:0000256" key="1">
    <source>
        <dbReference type="PROSITE-ProRule" id="PRU00288"/>
    </source>
</evidence>
<dbReference type="InParanoid" id="F4R4F2"/>
<feature type="region of interest" description="Disordered" evidence="2">
    <location>
        <begin position="363"/>
        <end position="383"/>
    </location>
</feature>
<dbReference type="AlphaFoldDB" id="F4R4F2"/>
<dbReference type="GO" id="GO:0008270">
    <property type="term" value="F:zinc ion binding"/>
    <property type="evidence" value="ECO:0007669"/>
    <property type="project" value="UniProtKB-KW"/>
</dbReference>
<protein>
    <recommendedName>
        <fullName evidence="3">Arf-GAP domain-containing protein</fullName>
    </recommendedName>
</protein>
<dbReference type="Gene3D" id="1.10.220.150">
    <property type="entry name" value="Arf GTPase activating protein"/>
    <property type="match status" value="1"/>
</dbReference>
<dbReference type="HOGENOM" id="CLU_027009_1_0_1"/>
<dbReference type="PANTHER" id="PTHR45705:SF1">
    <property type="entry name" value="FI20236P1"/>
    <property type="match status" value="1"/>
</dbReference>
<feature type="compositionally biased region" description="Polar residues" evidence="2">
    <location>
        <begin position="167"/>
        <end position="184"/>
    </location>
</feature>
<dbReference type="PROSITE" id="PS50115">
    <property type="entry name" value="ARFGAP"/>
    <property type="match status" value="1"/>
</dbReference>
<dbReference type="SUPFAM" id="SSF57863">
    <property type="entry name" value="ArfGap/RecO-like zinc finger"/>
    <property type="match status" value="1"/>
</dbReference>
<dbReference type="eggNOG" id="KOG0703">
    <property type="taxonomic scope" value="Eukaryota"/>
</dbReference>
<keyword evidence="1" id="KW-0863">Zinc-finger</keyword>